<feature type="domain" description="Amino acid transporter transmembrane" evidence="7">
    <location>
        <begin position="92"/>
        <end position="325"/>
    </location>
</feature>
<evidence type="ECO:0000256" key="5">
    <source>
        <dbReference type="SAM" id="MobiDB-lite"/>
    </source>
</evidence>
<evidence type="ECO:0000313" key="8">
    <source>
        <dbReference type="EMBL" id="CAD9816494.1"/>
    </source>
</evidence>
<feature type="transmembrane region" description="Helical" evidence="6">
    <location>
        <begin position="262"/>
        <end position="285"/>
    </location>
</feature>
<proteinExistence type="predicted"/>
<dbReference type="GO" id="GO:0015179">
    <property type="term" value="F:L-amino acid transmembrane transporter activity"/>
    <property type="evidence" value="ECO:0007669"/>
    <property type="project" value="TreeGrafter"/>
</dbReference>
<organism evidence="8">
    <name type="scientific">Attheya septentrionalis</name>
    <dbReference type="NCBI Taxonomy" id="420275"/>
    <lineage>
        <taxon>Eukaryota</taxon>
        <taxon>Sar</taxon>
        <taxon>Stramenopiles</taxon>
        <taxon>Ochrophyta</taxon>
        <taxon>Bacillariophyta</taxon>
        <taxon>Coscinodiscophyceae</taxon>
        <taxon>Chaetocerotophycidae</taxon>
        <taxon>Chaetocerotales</taxon>
        <taxon>Attheyaceae</taxon>
        <taxon>Attheya</taxon>
    </lineage>
</organism>
<dbReference type="InterPro" id="IPR013057">
    <property type="entry name" value="AA_transpt_TM"/>
</dbReference>
<feature type="transmembrane region" description="Helical" evidence="6">
    <location>
        <begin position="236"/>
        <end position="256"/>
    </location>
</feature>
<dbReference type="AlphaFoldDB" id="A0A7S2XQN1"/>
<reference evidence="8" key="1">
    <citation type="submission" date="2021-01" db="EMBL/GenBank/DDBJ databases">
        <authorList>
            <person name="Corre E."/>
            <person name="Pelletier E."/>
            <person name="Niang G."/>
            <person name="Scheremetjew M."/>
            <person name="Finn R."/>
            <person name="Kale V."/>
            <person name="Holt S."/>
            <person name="Cochrane G."/>
            <person name="Meng A."/>
            <person name="Brown T."/>
            <person name="Cohen L."/>
        </authorList>
    </citation>
    <scope>NUCLEOTIDE SEQUENCE</scope>
    <source>
        <strain evidence="8">CCMP2084</strain>
    </source>
</reference>
<evidence type="ECO:0000256" key="2">
    <source>
        <dbReference type="ARBA" id="ARBA00022692"/>
    </source>
</evidence>
<name>A0A7S2XQN1_9STRA</name>
<evidence type="ECO:0000256" key="6">
    <source>
        <dbReference type="SAM" id="Phobius"/>
    </source>
</evidence>
<accession>A0A7S2XQN1</accession>
<keyword evidence="4 6" id="KW-0472">Membrane</keyword>
<evidence type="ECO:0000259" key="7">
    <source>
        <dbReference type="Pfam" id="PF01490"/>
    </source>
</evidence>
<keyword evidence="2 6" id="KW-0812">Transmembrane</keyword>
<feature type="transmembrane region" description="Helical" evidence="6">
    <location>
        <begin position="147"/>
        <end position="169"/>
    </location>
</feature>
<dbReference type="PANTHER" id="PTHR22950:SF702">
    <property type="entry name" value="AMINO ACID TRANSPORTER PROTEIN"/>
    <property type="match status" value="1"/>
</dbReference>
<protein>
    <recommendedName>
        <fullName evidence="7">Amino acid transporter transmembrane domain-containing protein</fullName>
    </recommendedName>
</protein>
<feature type="transmembrane region" description="Helical" evidence="6">
    <location>
        <begin position="305"/>
        <end position="330"/>
    </location>
</feature>
<evidence type="ECO:0000256" key="3">
    <source>
        <dbReference type="ARBA" id="ARBA00022989"/>
    </source>
</evidence>
<dbReference type="Pfam" id="PF01490">
    <property type="entry name" value="Aa_trans"/>
    <property type="match status" value="1"/>
</dbReference>
<feature type="region of interest" description="Disordered" evidence="5">
    <location>
        <begin position="34"/>
        <end position="60"/>
    </location>
</feature>
<comment type="subcellular location">
    <subcellularLocation>
        <location evidence="1">Membrane</location>
        <topology evidence="1">Multi-pass membrane protein</topology>
    </subcellularLocation>
</comment>
<feature type="region of interest" description="Disordered" evidence="5">
    <location>
        <begin position="80"/>
        <end position="102"/>
    </location>
</feature>
<dbReference type="PANTHER" id="PTHR22950">
    <property type="entry name" value="AMINO ACID TRANSPORTER"/>
    <property type="match status" value="1"/>
</dbReference>
<evidence type="ECO:0000256" key="4">
    <source>
        <dbReference type="ARBA" id="ARBA00023136"/>
    </source>
</evidence>
<sequence>MLSNWMIRTRCITSTCGGNQRWMIRSYSASSMRSSSATTSKEGDSVLVNHGGGTGPSGKRVWKATEHDVTTAKAAAAVADGDRKEDDSSTIQQQQQPQHSKRIMTQVARRGVAVCGVLYMCVGYFAVAEFSKQVQSNILQNYCSLGPQLGVAFVCMTAAIVMAFPLNIFPARITLDGILTRLYPSTQSSTMTPTDNDDDESSLSSLEEPLLREIGSQEDSPESTIDSRRNDERRKYCRHVTLTVGIAGLALVMAILVPDISIVFGLLGGTSSSLLNFIMPGLFCLKTRSRNSSSTGVGSLSKQEIRAWCLVVGGTLVGVTSTAVTLYSLFIPSNDATTDADASYCSTHHNTSITDESA</sequence>
<feature type="transmembrane region" description="Helical" evidence="6">
    <location>
        <begin position="107"/>
        <end position="127"/>
    </location>
</feature>
<dbReference type="GO" id="GO:0016020">
    <property type="term" value="C:membrane"/>
    <property type="evidence" value="ECO:0007669"/>
    <property type="project" value="UniProtKB-SubCell"/>
</dbReference>
<dbReference type="EMBL" id="HBHQ01012509">
    <property type="protein sequence ID" value="CAD9816494.1"/>
    <property type="molecule type" value="Transcribed_RNA"/>
</dbReference>
<keyword evidence="3 6" id="KW-1133">Transmembrane helix</keyword>
<gene>
    <name evidence="8" type="ORF">ASEP1449_LOCUS8326</name>
</gene>
<evidence type="ECO:0000256" key="1">
    <source>
        <dbReference type="ARBA" id="ARBA00004141"/>
    </source>
</evidence>